<name>A0A6G8I2J1_9STRE</name>
<evidence type="ECO:0000256" key="2">
    <source>
        <dbReference type="SAM" id="MobiDB-lite"/>
    </source>
</evidence>
<dbReference type="RefSeq" id="WP_157328566.1">
    <property type="nucleotide sequence ID" value="NZ_CP046920.1"/>
</dbReference>
<feature type="compositionally biased region" description="Acidic residues" evidence="2">
    <location>
        <begin position="937"/>
        <end position="948"/>
    </location>
</feature>
<reference evidence="5 6" key="1">
    <citation type="submission" date="2019-12" db="EMBL/GenBank/DDBJ databases">
        <title>Complete genome sequence of Streptococcus sp. CNU G2 isolated frome Bos taurus coreanae.</title>
        <authorList>
            <person name="Park S.Y."/>
            <person name="Kim J.H."/>
            <person name="Seo S.W."/>
        </authorList>
    </citation>
    <scope>NUCLEOTIDE SEQUENCE [LARGE SCALE GENOMIC DNA]</scope>
    <source>
        <strain evidence="5 6">CNU G2</strain>
        <plasmid evidence="6">p_cnu_g2</plasmid>
    </source>
</reference>
<proteinExistence type="predicted"/>
<dbReference type="InterPro" id="IPR032689">
    <property type="entry name" value="TraG-D_C"/>
</dbReference>
<accession>A0A6G8I2J1</accession>
<keyword evidence="3" id="KW-1133">Transmembrane helix</keyword>
<evidence type="ECO:0000259" key="4">
    <source>
        <dbReference type="Pfam" id="PF12696"/>
    </source>
</evidence>
<evidence type="ECO:0000256" key="1">
    <source>
        <dbReference type="SAM" id="Coils"/>
    </source>
</evidence>
<protein>
    <submittedName>
        <fullName evidence="5">TraM recognition domain-containing protein</fullName>
    </submittedName>
</protein>
<evidence type="ECO:0000313" key="5">
    <source>
        <dbReference type="EMBL" id="QIM47383.1"/>
    </source>
</evidence>
<feature type="domain" description="TraD/TraG TraM recognition site" evidence="4">
    <location>
        <begin position="634"/>
        <end position="752"/>
    </location>
</feature>
<evidence type="ECO:0000313" key="6">
    <source>
        <dbReference type="Proteomes" id="UP000503166"/>
    </source>
</evidence>
<geneLocation type="plasmid" evidence="6">
    <name>p_cnu_g2</name>
</geneLocation>
<sequence length="948" mass="109718">MKYFLNRLQYYTKGHRTFDFVLLFCKRILQLNFGISILGLLTSLWCLVFKIKVTFGMYMLFWVIQFINLNSALYFGKWHTNLTSRQRFRLFERLSDYPRNERVISIKNYILVSFIGGIISGVNIILFTINNYILATVNSLYLNANSYLKYTDWKLNYHTLHILIGNQFSNSLLLVFPVFIYVYLFLNSYQKDIRPYQLLIDQWLESRFYKDKCIDKLVQDRDTKGISTIKIGVDSKSRTDVIMNAATRALNSVWIGLIGVGKSASIAKPIIISDTENFIFYIKTFAKYVKSKRREIANLDASEEEKRDLNESAVEEWFTKGLGKDLTNGYYVNEPSGDLIKDALEIVKRSGLPDDVVWLVDPHRKDTDAINILDADITTASALASDLFRNFSEGESSSGNTFFLNSEEAHTKNIVNLLKLTTPIAEAPINSHLKGNPPTLSEFFQLLENDDYIFARLELLKVVIKRANRLFEPFNKEFNEKYDSEFEEWISNGNPPSRFNANMSINLRKMSYRHRQEKAKLSIMTDTYTYFKKNLITDFKNESTFKFDANIDGLKNVLRRLAANPEVRRVFFSQSTKSVDALLKMGGILLVNSAKAELGDSNSKMVGQVAEIIMQSGAYRRLPNLSPIFPFMNDEKNTILMKRDQSFLDQNRKFRTPVIHLYQDYEQAVATVGRDRANALFQSYRNAFVFQQGSPDSVKYIANRGGTKLVLEESNRYAQEDLLAGNDSNATNVTETIVEKEMLTQSDMSKLEKFEYAGVMVIDDEVSDVMFITSEPSFKLPMFNKNLDYKPPFDTNNSEDMEAYKIWKEEVEKYYIKNSEREILSEKDFLPDEWLTIMSVQNPDIFEDNKSSFDDENDNIIDDKIAESGSQLKRQREAKEDLKNSKINLQEEVANDSFIEEKISLPKVKVSTRLLNNEEYVIQNEKSETVSQNQLTDFDDEDERIDFY</sequence>
<dbReference type="Gene3D" id="3.40.50.300">
    <property type="entry name" value="P-loop containing nucleotide triphosphate hydrolases"/>
    <property type="match status" value="1"/>
</dbReference>
<feature type="transmembrane region" description="Helical" evidence="3">
    <location>
        <begin position="109"/>
        <end position="133"/>
    </location>
</feature>
<keyword evidence="5" id="KW-0614">Plasmid</keyword>
<evidence type="ECO:0000256" key="3">
    <source>
        <dbReference type="SAM" id="Phobius"/>
    </source>
</evidence>
<dbReference type="EMBL" id="CP046920">
    <property type="protein sequence ID" value="QIM47383.1"/>
    <property type="molecule type" value="Genomic_DNA"/>
</dbReference>
<feature type="region of interest" description="Disordered" evidence="2">
    <location>
        <begin position="926"/>
        <end position="948"/>
    </location>
</feature>
<organism evidence="5 6">
    <name type="scientific">Streptococcus ruminicola</name>
    <dbReference type="NCBI Taxonomy" id="2686210"/>
    <lineage>
        <taxon>Bacteria</taxon>
        <taxon>Bacillati</taxon>
        <taxon>Bacillota</taxon>
        <taxon>Bacilli</taxon>
        <taxon>Lactobacillales</taxon>
        <taxon>Streptococcaceae</taxon>
        <taxon>Streptococcus</taxon>
    </lineage>
</organism>
<dbReference type="Proteomes" id="UP000503166">
    <property type="component" value="Plasmid p_CNU_G2"/>
</dbReference>
<dbReference type="KEGG" id="srum:GPZ88_09910"/>
<feature type="transmembrane region" description="Helical" evidence="3">
    <location>
        <begin position="168"/>
        <end position="186"/>
    </location>
</feature>
<dbReference type="Pfam" id="PF12696">
    <property type="entry name" value="TraG-D_C"/>
    <property type="match status" value="1"/>
</dbReference>
<dbReference type="InterPro" id="IPR027417">
    <property type="entry name" value="P-loop_NTPase"/>
</dbReference>
<keyword evidence="3" id="KW-0812">Transmembrane</keyword>
<keyword evidence="3" id="KW-0472">Membrane</keyword>
<feature type="coiled-coil region" evidence="1">
    <location>
        <begin position="865"/>
        <end position="895"/>
    </location>
</feature>
<gene>
    <name evidence="5" type="ORF">GPZ88_09910</name>
</gene>
<dbReference type="AlphaFoldDB" id="A0A6G8I2J1"/>
<keyword evidence="1" id="KW-0175">Coiled coil</keyword>
<feature type="transmembrane region" description="Helical" evidence="3">
    <location>
        <begin position="31"/>
        <end position="51"/>
    </location>
</feature>
<feature type="transmembrane region" description="Helical" evidence="3">
    <location>
        <begin position="57"/>
        <end position="76"/>
    </location>
</feature>